<dbReference type="Pfam" id="PF00691">
    <property type="entry name" value="OmpA"/>
    <property type="match status" value="1"/>
</dbReference>
<dbReference type="Gene3D" id="2.60.40.3440">
    <property type="match status" value="2"/>
</dbReference>
<organism evidence="8 9">
    <name type="scientific">Parachitinimonas caeni</name>
    <dbReference type="NCBI Taxonomy" id="3031301"/>
    <lineage>
        <taxon>Bacteria</taxon>
        <taxon>Pseudomonadati</taxon>
        <taxon>Pseudomonadota</taxon>
        <taxon>Betaproteobacteria</taxon>
        <taxon>Neisseriales</taxon>
        <taxon>Chitinibacteraceae</taxon>
        <taxon>Parachitinimonas</taxon>
    </lineage>
</organism>
<feature type="compositionally biased region" description="Polar residues" evidence="5">
    <location>
        <begin position="298"/>
        <end position="313"/>
    </location>
</feature>
<feature type="signal peptide" evidence="6">
    <location>
        <begin position="1"/>
        <end position="21"/>
    </location>
</feature>
<dbReference type="CDD" id="cd07185">
    <property type="entry name" value="OmpA_C-like"/>
    <property type="match status" value="1"/>
</dbReference>
<name>A0ABT7E162_9NEIS</name>
<gene>
    <name evidence="8" type="ORF">PZA18_18635</name>
</gene>
<dbReference type="InterPro" id="IPR050330">
    <property type="entry name" value="Bact_OuterMem_StrucFunc"/>
</dbReference>
<accession>A0ABT7E162</accession>
<evidence type="ECO:0000256" key="6">
    <source>
        <dbReference type="SAM" id="SignalP"/>
    </source>
</evidence>
<dbReference type="NCBIfam" id="NF012211">
    <property type="entry name" value="tand_rpt_95"/>
    <property type="match status" value="2"/>
</dbReference>
<dbReference type="RefSeq" id="WP_284102379.1">
    <property type="nucleotide sequence ID" value="NZ_JARRAF010000030.1"/>
</dbReference>
<dbReference type="InterPro" id="IPR006665">
    <property type="entry name" value="OmpA-like"/>
</dbReference>
<protein>
    <submittedName>
        <fullName evidence="8">Ig-like domain-containing protein</fullName>
    </submittedName>
</protein>
<dbReference type="PANTHER" id="PTHR30329:SF21">
    <property type="entry name" value="LIPOPROTEIN YIAD-RELATED"/>
    <property type="match status" value="1"/>
</dbReference>
<dbReference type="PANTHER" id="PTHR30329">
    <property type="entry name" value="STATOR ELEMENT OF FLAGELLAR MOTOR COMPLEX"/>
    <property type="match status" value="1"/>
</dbReference>
<comment type="subcellular location">
    <subcellularLocation>
        <location evidence="1">Cell outer membrane</location>
    </subcellularLocation>
</comment>
<dbReference type="Proteomes" id="UP001172778">
    <property type="component" value="Unassembled WGS sequence"/>
</dbReference>
<evidence type="ECO:0000256" key="3">
    <source>
        <dbReference type="ARBA" id="ARBA00023237"/>
    </source>
</evidence>
<dbReference type="EMBL" id="JARRAF010000030">
    <property type="protein sequence ID" value="MDK2126064.1"/>
    <property type="molecule type" value="Genomic_DNA"/>
</dbReference>
<dbReference type="SUPFAM" id="SSF103088">
    <property type="entry name" value="OmpA-like"/>
    <property type="match status" value="1"/>
</dbReference>
<keyword evidence="3" id="KW-0998">Cell outer membrane</keyword>
<feature type="chain" id="PRO_5045293265" evidence="6">
    <location>
        <begin position="22"/>
        <end position="726"/>
    </location>
</feature>
<evidence type="ECO:0000256" key="2">
    <source>
        <dbReference type="ARBA" id="ARBA00023136"/>
    </source>
</evidence>
<feature type="compositionally biased region" description="Low complexity" evidence="5">
    <location>
        <begin position="280"/>
        <end position="293"/>
    </location>
</feature>
<evidence type="ECO:0000256" key="5">
    <source>
        <dbReference type="SAM" id="MobiDB-lite"/>
    </source>
</evidence>
<comment type="caution">
    <text evidence="8">The sequence shown here is derived from an EMBL/GenBank/DDBJ whole genome shotgun (WGS) entry which is preliminary data.</text>
</comment>
<keyword evidence="6" id="KW-0732">Signal</keyword>
<dbReference type="PROSITE" id="PS51123">
    <property type="entry name" value="OMPA_2"/>
    <property type="match status" value="1"/>
</dbReference>
<proteinExistence type="predicted"/>
<dbReference type="Gene3D" id="3.30.1330.60">
    <property type="entry name" value="OmpA-like domain"/>
    <property type="match status" value="1"/>
</dbReference>
<dbReference type="InterPro" id="IPR036737">
    <property type="entry name" value="OmpA-like_sf"/>
</dbReference>
<dbReference type="InterPro" id="IPR006664">
    <property type="entry name" value="OMP_bac"/>
</dbReference>
<keyword evidence="9" id="KW-1185">Reference proteome</keyword>
<evidence type="ECO:0000313" key="9">
    <source>
        <dbReference type="Proteomes" id="UP001172778"/>
    </source>
</evidence>
<evidence type="ECO:0000313" key="8">
    <source>
        <dbReference type="EMBL" id="MDK2126064.1"/>
    </source>
</evidence>
<evidence type="ECO:0000259" key="7">
    <source>
        <dbReference type="PROSITE" id="PS51123"/>
    </source>
</evidence>
<dbReference type="PRINTS" id="PR01021">
    <property type="entry name" value="OMPADOMAIN"/>
</dbReference>
<keyword evidence="2 4" id="KW-0472">Membrane</keyword>
<feature type="domain" description="OmpA-like" evidence="7">
    <location>
        <begin position="319"/>
        <end position="437"/>
    </location>
</feature>
<reference evidence="8" key="1">
    <citation type="submission" date="2023-03" db="EMBL/GenBank/DDBJ databases">
        <title>Chitinimonas shenzhenensis gen. nov., sp. nov., a novel member of family Burkholderiaceae isolated from activated sludge collected in Shen Zhen, China.</title>
        <authorList>
            <person name="Wang X."/>
        </authorList>
    </citation>
    <scope>NUCLEOTIDE SEQUENCE</scope>
    <source>
        <strain evidence="8">DQS-5</strain>
    </source>
</reference>
<dbReference type="Pfam" id="PF17963">
    <property type="entry name" value="Big_9"/>
    <property type="match status" value="2"/>
</dbReference>
<sequence length="726" mass="79214">MFKPKKLAALVVLALALPCQAEEATASPDLYQDADTRLGVGYGNESKLRLEAQRILGESALSAWLANAWLADRSGGLQLDYHWLPEEVKPGQPVMPWVRKVFMAYDRAKFGHAKVSIGGGLEQDGTFFGLYGSTAASNRRETGMQSSSRMDTQRYSEGGRDFLRDVTTTTTDRWYEQAYDHGLGLRASTFSNQYLIRLTGGLDHEWADKRTYQTAFSLAMEKYFAGSPHSLALAAELYRKHGEYDDESNRHRVSLTYRYTFGDKGYKPPVNRRSEPQNKAEAGTAGSTTPGTADQPATPGSQSSQQGSDTAQPRTEKRMVKTTASMSTDAFFEFDKARLTKDATTALDSVIATLKANGFTGNIHISGHTCDIGAAKYNRALSGRRAEAVQKYLAEKGGINLNVLVAEGMGEENPRFPNNKEGRPKNRRVDLEFVSFKEGVEEVVIVPSSTAGQTSSSATSGSPAVAGTVAGSNAGKPAATISWQKEVIEVEPAWVRRAMRQAVPHKETVDVYRSREREVSVSNGTSRPVNRGPVAVADQFSVGGTEEVALDVLANDSDPDGDTIKLIAVSSPQNGSVRIEGNKLLYSARAGFAGTDTFNYRISDGKGGEAEASVSVKVSLNKNRPPVAVDDYVTPSNDKRYTFYVRANDSDPDYDELKVISVTQPAHGTVSIAPDGDVYYQAEADFWNYDSFTYTVSDGKGGTATATVRMYVHPRKPSWSWWGSDY</sequence>
<evidence type="ECO:0000256" key="1">
    <source>
        <dbReference type="ARBA" id="ARBA00004442"/>
    </source>
</evidence>
<evidence type="ECO:0000256" key="4">
    <source>
        <dbReference type="PROSITE-ProRule" id="PRU00473"/>
    </source>
</evidence>
<feature type="region of interest" description="Disordered" evidence="5">
    <location>
        <begin position="265"/>
        <end position="322"/>
    </location>
</feature>